<comment type="caution">
    <text evidence="1">The sequence shown here is derived from an EMBL/GenBank/DDBJ whole genome shotgun (WGS) entry which is preliminary data.</text>
</comment>
<name>A0A226Q1Y7_9BACL</name>
<protein>
    <submittedName>
        <fullName evidence="1">Uncharacterized protein</fullName>
    </submittedName>
</protein>
<dbReference type="EMBL" id="NEWK01000002">
    <property type="protein sequence ID" value="OXB85787.1"/>
    <property type="molecule type" value="Genomic_DNA"/>
</dbReference>
<proteinExistence type="predicted"/>
<sequence>MFFGSSLQSVLNKEKMIMIKKVKTTFFLFIPHNPLGNMIIVFVCELPTTYASLIEAGASSDLCVFAER</sequence>
<gene>
    <name evidence="1" type="ORF">B9L19_09185</name>
</gene>
<keyword evidence="2" id="KW-1185">Reference proteome</keyword>
<organism evidence="1 2">
    <name type="scientific">Geobacillus thermocatenulatus</name>
    <dbReference type="NCBI Taxonomy" id="33938"/>
    <lineage>
        <taxon>Bacteria</taxon>
        <taxon>Bacillati</taxon>
        <taxon>Bacillota</taxon>
        <taxon>Bacilli</taxon>
        <taxon>Bacillales</taxon>
        <taxon>Anoxybacillaceae</taxon>
        <taxon>Geobacillus</taxon>
        <taxon>Geobacillus thermoleovorans group</taxon>
    </lineage>
</organism>
<dbReference type="AlphaFoldDB" id="A0A226Q1Y7"/>
<dbReference type="KEGG" id="gtm:GT3921_10275"/>
<dbReference type="Proteomes" id="UP000198378">
    <property type="component" value="Unassembled WGS sequence"/>
</dbReference>
<evidence type="ECO:0000313" key="1">
    <source>
        <dbReference type="EMBL" id="OXB85787.1"/>
    </source>
</evidence>
<evidence type="ECO:0000313" key="2">
    <source>
        <dbReference type="Proteomes" id="UP000198378"/>
    </source>
</evidence>
<reference evidence="1 2" key="1">
    <citation type="submission" date="2017-05" db="EMBL/GenBank/DDBJ databases">
        <title>The genome sequence of Geobacillus thermocatenulatus DSM 730.</title>
        <authorList>
            <person name="Ramaloko W.T."/>
            <person name="Koen N."/>
            <person name="Polliack S."/>
            <person name="Aliyu H."/>
            <person name="Lebre P."/>
            <person name="Mohr T."/>
            <person name="Oswald F."/>
            <person name="Zwick M."/>
            <person name="Neumann A."/>
            <person name="Syldatk C."/>
            <person name="Cowan D."/>
            <person name="De Maayer P."/>
        </authorList>
    </citation>
    <scope>NUCLEOTIDE SEQUENCE [LARGE SCALE GENOMIC DNA]</scope>
    <source>
        <strain evidence="1 2">BGSC 93A1</strain>
    </source>
</reference>
<accession>A0A226Q1Y7</accession>